<organism evidence="1 2">
    <name type="scientific">Oceanobacillus picturae</name>
    <dbReference type="NCBI Taxonomy" id="171693"/>
    <lineage>
        <taxon>Bacteria</taxon>
        <taxon>Bacillati</taxon>
        <taxon>Bacillota</taxon>
        <taxon>Bacilli</taxon>
        <taxon>Bacillales</taxon>
        <taxon>Bacillaceae</taxon>
        <taxon>Oceanobacillus</taxon>
    </lineage>
</organism>
<sequence length="64" mass="7360">MKYANGITKKNKLKQFFCKHKNVGSYTEQTEFQTLSGETVLHICKDCGTLMGKQFLEYEGMGFK</sequence>
<evidence type="ECO:0000313" key="2">
    <source>
        <dbReference type="Proteomes" id="UP000052946"/>
    </source>
</evidence>
<protein>
    <submittedName>
        <fullName evidence="1">Interferon-induced 35 kDa protein</fullName>
    </submittedName>
</protein>
<dbReference type="AlphaFoldDB" id="A0A0U9HD25"/>
<accession>A0A0U9HD25</accession>
<gene>
    <name evidence="1" type="ORF">OPHB3_1927</name>
</gene>
<evidence type="ECO:0000313" key="1">
    <source>
        <dbReference type="EMBL" id="GAQ17988.1"/>
    </source>
</evidence>
<comment type="caution">
    <text evidence="1">The sequence shown here is derived from an EMBL/GenBank/DDBJ whole genome shotgun (WGS) entry which is preliminary data.</text>
</comment>
<dbReference type="OrthoDB" id="9880307at2"/>
<dbReference type="RefSeq" id="WP_058950150.1">
    <property type="nucleotide sequence ID" value="NZ_BBXV01000023.1"/>
</dbReference>
<reference evidence="2" key="1">
    <citation type="submission" date="2015-07" db="EMBL/GenBank/DDBJ databases">
        <title>Draft Genome Sequence of Oceanobacillus picturae Heshi-B3 that Was Isolated from Fermented Rice Bran with Aging Salted Mackerel, Which Was Named Heshiko as Traditional Fermented Seafood in Japan.</title>
        <authorList>
            <person name="Akuzawa S."/>
            <person name="Nakagawa J."/>
            <person name="Kanekatsu T."/>
            <person name="Kanesaki Y."/>
            <person name="Suzuki T."/>
        </authorList>
    </citation>
    <scope>NUCLEOTIDE SEQUENCE [LARGE SCALE GENOMIC DNA]</scope>
    <source>
        <strain evidence="2">Heshi-B3</strain>
    </source>
</reference>
<proteinExistence type="predicted"/>
<dbReference type="EMBL" id="BBXV01000023">
    <property type="protein sequence ID" value="GAQ17988.1"/>
    <property type="molecule type" value="Genomic_DNA"/>
</dbReference>
<dbReference type="Proteomes" id="UP000052946">
    <property type="component" value="Unassembled WGS sequence"/>
</dbReference>
<name>A0A0U9HD25_9BACI</name>
<reference evidence="1 2" key="2">
    <citation type="journal article" date="2016" name="Genome Announc.">
        <title>Draft Genome Sequence of Oceanobacillus picturae Heshi-B3, Isolated from Fermented Rice Bran in a Traditional Japanese Seafood Dish.</title>
        <authorList>
            <person name="Akuzawa S."/>
            <person name="Nagaoka J."/>
            <person name="Kanekatsu M."/>
            <person name="Kanesaki Y."/>
            <person name="Suzuki T."/>
        </authorList>
    </citation>
    <scope>NUCLEOTIDE SEQUENCE [LARGE SCALE GENOMIC DNA]</scope>
    <source>
        <strain evidence="1 2">Heshi-B3</strain>
    </source>
</reference>